<dbReference type="Proteomes" id="UP001597545">
    <property type="component" value="Unassembled WGS sequence"/>
</dbReference>
<dbReference type="RefSeq" id="WP_380902568.1">
    <property type="nucleotide sequence ID" value="NZ_JBHUEG010000007.1"/>
</dbReference>
<reference evidence="2" key="1">
    <citation type="journal article" date="2019" name="Int. J. Syst. Evol. Microbiol.">
        <title>The Global Catalogue of Microorganisms (GCM) 10K type strain sequencing project: providing services to taxonomists for standard genome sequencing and annotation.</title>
        <authorList>
            <consortium name="The Broad Institute Genomics Platform"/>
            <consortium name="The Broad Institute Genome Sequencing Center for Infectious Disease"/>
            <person name="Wu L."/>
            <person name="Ma J."/>
        </authorList>
    </citation>
    <scope>NUCLEOTIDE SEQUENCE [LARGE SCALE GENOMIC DNA]</scope>
    <source>
        <strain evidence="2">KCTC 42662</strain>
    </source>
</reference>
<proteinExistence type="predicted"/>
<dbReference type="EMBL" id="JBHULR010000003">
    <property type="protein sequence ID" value="MFD2547628.1"/>
    <property type="molecule type" value="Genomic_DNA"/>
</dbReference>
<name>A0ABW5KGQ7_9SPHI</name>
<comment type="caution">
    <text evidence="1">The sequence shown here is derived from an EMBL/GenBank/DDBJ whole genome shotgun (WGS) entry which is preliminary data.</text>
</comment>
<accession>A0ABW5KGQ7</accession>
<organism evidence="1 2">
    <name type="scientific">Sphingobacterium suaedae</name>
    <dbReference type="NCBI Taxonomy" id="1686402"/>
    <lineage>
        <taxon>Bacteria</taxon>
        <taxon>Pseudomonadati</taxon>
        <taxon>Bacteroidota</taxon>
        <taxon>Sphingobacteriia</taxon>
        <taxon>Sphingobacteriales</taxon>
        <taxon>Sphingobacteriaceae</taxon>
        <taxon>Sphingobacterium</taxon>
    </lineage>
</organism>
<keyword evidence="2" id="KW-1185">Reference proteome</keyword>
<evidence type="ECO:0000313" key="1">
    <source>
        <dbReference type="EMBL" id="MFD2547628.1"/>
    </source>
</evidence>
<protein>
    <submittedName>
        <fullName evidence="1">Uncharacterized protein</fullName>
    </submittedName>
</protein>
<gene>
    <name evidence="1" type="ORF">ACFSR5_08225</name>
</gene>
<evidence type="ECO:0000313" key="2">
    <source>
        <dbReference type="Proteomes" id="UP001597545"/>
    </source>
</evidence>
<sequence length="116" mass="13266">METDFNYRDEETALDYLRHHVIDLYGSTANVVVRYDDVNDVLWAMKYFWEPISTAHVISVTFVGCFIDETGPTHFGTYGEESVNKEATSLEDLAISKLAMFVNDAHVQSVIGRLRR</sequence>